<reference evidence="4 6" key="1">
    <citation type="submission" date="2016-02" db="EMBL/GenBank/DDBJ databases">
        <authorList>
            <person name="Wen L."/>
            <person name="He K."/>
            <person name="Yang H."/>
        </authorList>
    </citation>
    <scope>NUCLEOTIDE SEQUENCE [LARGE SCALE GENOMIC DNA]</scope>
    <source>
        <strain evidence="4 6">CD09_2</strain>
    </source>
</reference>
<keyword evidence="1" id="KW-1133">Transmembrane helix</keyword>
<keyword evidence="1" id="KW-0472">Membrane</keyword>
<dbReference type="EMBL" id="CP033230">
    <property type="protein sequence ID" value="AYO79910.1"/>
    <property type="molecule type" value="Genomic_DNA"/>
</dbReference>
<dbReference type="EMBL" id="CP053021">
    <property type="protein sequence ID" value="QJR05192.1"/>
    <property type="molecule type" value="Genomic_DNA"/>
</dbReference>
<accession>A0A177JV80</accession>
<proteinExistence type="predicted"/>
<evidence type="ECO:0000313" key="5">
    <source>
        <dbReference type="EMBL" id="QJR05192.1"/>
    </source>
</evidence>
<dbReference type="RefSeq" id="WP_010335623.1">
    <property type="nucleotide sequence ID" value="NZ_CP053021.1"/>
</dbReference>
<keyword evidence="1" id="KW-0812">Transmembrane</keyword>
<gene>
    <name evidence="2" type="ORF">A6768_25695</name>
    <name evidence="4" type="ORF">AX777_06290</name>
    <name evidence="3" type="ORF">EBF16_25405</name>
    <name evidence="5" type="ORF">HH800_25210</name>
</gene>
<dbReference type="Proteomes" id="UP000502611">
    <property type="component" value="Chromosome"/>
</dbReference>
<reference evidence="5 9" key="4">
    <citation type="submission" date="2020-04" db="EMBL/GenBank/DDBJ databases">
        <title>The Whole Genome Analysis of High salt-tolerant Sphingobium yanoikuyae YC-XJ2 with Aryl organophosphorus flame retardants (aryl-OPFRs)-degrading capacity and characteristics of Related phosphotriesterase.</title>
        <authorList>
            <person name="Li X."/>
        </authorList>
    </citation>
    <scope>NUCLEOTIDE SEQUENCE [LARGE SCALE GENOMIC DNA]</scope>
    <source>
        <strain evidence="5 9">YC-XJ2</strain>
    </source>
</reference>
<evidence type="ECO:0000313" key="3">
    <source>
        <dbReference type="EMBL" id="AYO79910.1"/>
    </source>
</evidence>
<name>A0A177JV80_SPHYA</name>
<dbReference type="OrthoDB" id="7478782at2"/>
<reference evidence="2 7" key="2">
    <citation type="submission" date="2017-10" db="EMBL/GenBank/DDBJ databases">
        <title>Sphingobium yanoikuyae S72.</title>
        <authorList>
            <person name="Sanchez E."/>
            <person name="Bustos P."/>
            <person name="Mendoza P."/>
            <person name="Guo X."/>
            <person name="Mendoza A."/>
        </authorList>
    </citation>
    <scope>NUCLEOTIDE SEQUENCE [LARGE SCALE GENOMIC DNA]</scope>
    <source>
        <strain evidence="2 7">S72</strain>
    </source>
</reference>
<evidence type="ECO:0000313" key="8">
    <source>
        <dbReference type="Proteomes" id="UP000280708"/>
    </source>
</evidence>
<dbReference type="Proteomes" id="UP000280708">
    <property type="component" value="Chromosome"/>
</dbReference>
<protein>
    <submittedName>
        <fullName evidence="4">Uncharacterized protein</fullName>
    </submittedName>
</protein>
<evidence type="ECO:0000313" key="6">
    <source>
        <dbReference type="Proteomes" id="UP000077262"/>
    </source>
</evidence>
<evidence type="ECO:0000313" key="2">
    <source>
        <dbReference type="EMBL" id="ATI83060.1"/>
    </source>
</evidence>
<dbReference type="Proteomes" id="UP000077262">
    <property type="component" value="Unassembled WGS sequence"/>
</dbReference>
<reference evidence="3 8" key="3">
    <citation type="submission" date="2018-10" db="EMBL/GenBank/DDBJ databases">
        <title>Characterization and genome analysis of a novel bacterium Sphingobium yanoikuyae SJTF8 capable of degrading PAHs.</title>
        <authorList>
            <person name="Yin C."/>
            <person name="Xiong W."/>
            <person name="Liang R."/>
        </authorList>
    </citation>
    <scope>NUCLEOTIDE SEQUENCE [LARGE SCALE GENOMIC DNA]</scope>
    <source>
        <strain evidence="3 8">SJTF8</strain>
    </source>
</reference>
<feature type="transmembrane region" description="Helical" evidence="1">
    <location>
        <begin position="26"/>
        <end position="44"/>
    </location>
</feature>
<dbReference type="EMBL" id="LSTR01000026">
    <property type="protein sequence ID" value="OAH45130.1"/>
    <property type="molecule type" value="Genomic_DNA"/>
</dbReference>
<evidence type="ECO:0000313" key="9">
    <source>
        <dbReference type="Proteomes" id="UP000502611"/>
    </source>
</evidence>
<organism evidence="4 6">
    <name type="scientific">Sphingobium yanoikuyae</name>
    <name type="common">Sphingomonas yanoikuyae</name>
    <dbReference type="NCBI Taxonomy" id="13690"/>
    <lineage>
        <taxon>Bacteria</taxon>
        <taxon>Pseudomonadati</taxon>
        <taxon>Pseudomonadota</taxon>
        <taxon>Alphaproteobacteria</taxon>
        <taxon>Sphingomonadales</taxon>
        <taxon>Sphingomonadaceae</taxon>
        <taxon>Sphingobium</taxon>
    </lineage>
</organism>
<evidence type="ECO:0000256" key="1">
    <source>
        <dbReference type="SAM" id="Phobius"/>
    </source>
</evidence>
<dbReference type="KEGG" id="sya:A6768_25695"/>
<evidence type="ECO:0000313" key="7">
    <source>
        <dbReference type="Proteomes" id="UP000219422"/>
    </source>
</evidence>
<dbReference type="AlphaFoldDB" id="A0A177JV80"/>
<dbReference type="Proteomes" id="UP000219422">
    <property type="component" value="Chromosome"/>
</dbReference>
<sequence length="70" mass="7307">MSYRATIAKISRQKGLAMLAFLKSELFFRFLGGFAIGAVAMFALQPNNEPPALTSTAIASTATPVGSAAL</sequence>
<evidence type="ECO:0000313" key="4">
    <source>
        <dbReference type="EMBL" id="OAH45130.1"/>
    </source>
</evidence>
<dbReference type="EMBL" id="CP023741">
    <property type="protein sequence ID" value="ATI83060.1"/>
    <property type="molecule type" value="Genomic_DNA"/>
</dbReference>